<reference key="2">
    <citation type="submission" date="2011-04" db="EMBL/GenBank/DDBJ databases">
        <title>Whole genome sequence of Melissococcus plutonius ATCC 35311.</title>
        <authorList>
            <person name="Okumura K."/>
            <person name="Arai R."/>
            <person name="Osaki M."/>
            <person name="Okura M."/>
            <person name="Kirikae T."/>
            <person name="Takamatsu D."/>
            <person name="Akiyama T."/>
        </authorList>
    </citation>
    <scope>NUCLEOTIDE SEQUENCE</scope>
    <source>
        <strain>ATCC 35311</strain>
    </source>
</reference>
<dbReference type="RefSeq" id="WP_013774257.1">
    <property type="nucleotide sequence ID" value="NC_015516.1"/>
</dbReference>
<keyword evidence="8" id="KW-1185">Reference proteome</keyword>
<evidence type="ECO:0000256" key="5">
    <source>
        <dbReference type="ARBA" id="ARBA00022989"/>
    </source>
</evidence>
<dbReference type="SUPFAM" id="SSF54523">
    <property type="entry name" value="Pili subunits"/>
    <property type="match status" value="1"/>
</dbReference>
<keyword evidence="3" id="KW-0488">Methylation</keyword>
<keyword evidence="4" id="KW-0812">Transmembrane</keyword>
<dbReference type="EMBL" id="AP012200">
    <property type="protein sequence ID" value="BAK21821.1"/>
    <property type="molecule type" value="Genomic_DNA"/>
</dbReference>
<name>F3YBE3_MELPT</name>
<reference evidence="7 8" key="1">
    <citation type="journal article" date="2011" name="J. Bacteriol.">
        <title>Complete genome sequence of Melissococcus plutonius ATCC 35311.</title>
        <authorList>
            <person name="Okumura K."/>
            <person name="Arai R."/>
            <person name="Okura M."/>
            <person name="Kirikae T."/>
            <person name="Takamatsu D."/>
            <person name="Osaki M."/>
            <person name="Miyoshi-Akiyama T."/>
        </authorList>
    </citation>
    <scope>NUCLEOTIDE SEQUENCE [LARGE SCALE GENOMIC DNA]</scope>
    <source>
        <strain evidence="8">ATCC 35311 / CIP 104052 / LMG 20360 / NCIMB 702443</strain>
    </source>
</reference>
<protein>
    <submittedName>
        <fullName evidence="7">Late competence protein ComGC, access of DNA to ComEA</fullName>
    </submittedName>
</protein>
<keyword evidence="6" id="KW-0472">Membrane</keyword>
<sequence>MLIVLLILSVLILLFVPNLAKQKETIDQKGNEAIVKVIEAQMELYELDKNVKPSAEQLLTEKYITKDQYEKYQTAKK</sequence>
<gene>
    <name evidence="7" type="ordered locus">MPTP_1392</name>
</gene>
<dbReference type="GO" id="GO:0005886">
    <property type="term" value="C:plasma membrane"/>
    <property type="evidence" value="ECO:0007669"/>
    <property type="project" value="UniProtKB-SubCell"/>
</dbReference>
<evidence type="ECO:0000256" key="4">
    <source>
        <dbReference type="ARBA" id="ARBA00022692"/>
    </source>
</evidence>
<organism evidence="7 8">
    <name type="scientific">Melissococcus plutonius (strain ATCC 35311 / DSM 29964 / CIP 104052 / LMG 20360 / NCIMB 702443)</name>
    <dbReference type="NCBI Taxonomy" id="940190"/>
    <lineage>
        <taxon>Bacteria</taxon>
        <taxon>Bacillati</taxon>
        <taxon>Bacillota</taxon>
        <taxon>Bacilli</taxon>
        <taxon>Lactobacillales</taxon>
        <taxon>Enterococcaceae</taxon>
        <taxon>Melissococcus</taxon>
    </lineage>
</organism>
<dbReference type="GO" id="GO:0030420">
    <property type="term" value="P:establishment of competence for transformation"/>
    <property type="evidence" value="ECO:0007669"/>
    <property type="project" value="InterPro"/>
</dbReference>
<dbReference type="InterPro" id="IPR045584">
    <property type="entry name" value="Pilin-like"/>
</dbReference>
<dbReference type="AlphaFoldDB" id="F3YBE3"/>
<evidence type="ECO:0000313" key="7">
    <source>
        <dbReference type="EMBL" id="BAK21821.1"/>
    </source>
</evidence>
<dbReference type="STRING" id="940190.MPTP_1392"/>
<keyword evidence="2" id="KW-1003">Cell membrane</keyword>
<comment type="subcellular location">
    <subcellularLocation>
        <location evidence="1">Cell membrane</location>
        <topology evidence="1">Single-pass membrane protein</topology>
    </subcellularLocation>
</comment>
<proteinExistence type="predicted"/>
<evidence type="ECO:0000256" key="3">
    <source>
        <dbReference type="ARBA" id="ARBA00022481"/>
    </source>
</evidence>
<dbReference type="Proteomes" id="UP000008456">
    <property type="component" value="Chromosome"/>
</dbReference>
<accession>F3YBE3</accession>
<evidence type="ECO:0000256" key="6">
    <source>
        <dbReference type="ARBA" id="ARBA00023136"/>
    </source>
</evidence>
<evidence type="ECO:0000313" key="8">
    <source>
        <dbReference type="Proteomes" id="UP000008456"/>
    </source>
</evidence>
<keyword evidence="5" id="KW-1133">Transmembrane helix</keyword>
<dbReference type="InterPro" id="IPR016940">
    <property type="entry name" value="ComGC"/>
</dbReference>
<evidence type="ECO:0000256" key="2">
    <source>
        <dbReference type="ARBA" id="ARBA00022475"/>
    </source>
</evidence>
<dbReference type="HOGENOM" id="CLU_091705_9_1_9"/>
<dbReference type="PIRSF" id="PIRSF029928">
    <property type="entry name" value="Late_competence_ComGC"/>
    <property type="match status" value="1"/>
</dbReference>
<dbReference type="KEGG" id="mps:MPTP_1392"/>
<dbReference type="OrthoDB" id="2232493at2"/>
<dbReference type="NCBIfam" id="NF040999">
    <property type="entry name" value="pilin_ComGC"/>
    <property type="match status" value="1"/>
</dbReference>
<evidence type="ECO:0000256" key="1">
    <source>
        <dbReference type="ARBA" id="ARBA00004162"/>
    </source>
</evidence>